<evidence type="ECO:0000256" key="5">
    <source>
        <dbReference type="ARBA" id="ARBA00023136"/>
    </source>
</evidence>
<dbReference type="InterPro" id="IPR003838">
    <property type="entry name" value="ABC3_permease_C"/>
</dbReference>
<comment type="subcellular location">
    <subcellularLocation>
        <location evidence="1">Cell membrane</location>
        <topology evidence="1">Multi-pass membrane protein</topology>
    </subcellularLocation>
</comment>
<comment type="similarity">
    <text evidence="6">Belongs to the ABC-4 integral membrane protein family.</text>
</comment>
<dbReference type="PANTHER" id="PTHR30572">
    <property type="entry name" value="MEMBRANE COMPONENT OF TRANSPORTER-RELATED"/>
    <property type="match status" value="1"/>
</dbReference>
<feature type="transmembrane region" description="Helical" evidence="7">
    <location>
        <begin position="292"/>
        <end position="317"/>
    </location>
</feature>
<evidence type="ECO:0000256" key="3">
    <source>
        <dbReference type="ARBA" id="ARBA00022692"/>
    </source>
</evidence>
<proteinExistence type="inferred from homology"/>
<evidence type="ECO:0000256" key="7">
    <source>
        <dbReference type="SAM" id="Phobius"/>
    </source>
</evidence>
<dbReference type="AlphaFoldDB" id="B8JEC9"/>
<sequence>MVNWEAMRSWLDDVGMAAATLRASPLRSLLTALGIVIGTATVVAMMALTEGLRLEMTGQLSMLEAGAFRVEKFPMVTVGHEAWHRYASRKDITRAQGEALRGLPHVAFVSIEEQGRRPEAVATRTRATRNEIDVLGVLPDYEFTNAVTVSSGRFLSHADVALARRVAFVGAGVADVLFPGADAVGAEIRIRGVPFEVAGVAERMGTVLGLESRDGFVAVPWTAYDAVLGRARGTNLAVRATRVEDVPQAMAEVVATLRRVRGLGPLEENDFEVFSNDTAAELFDGLARVVGAATFGLCALSLLVGGIGVMNIMLVSVTERTREIGVRMALGARRERILAQFLVESLVLALVGGAIGVALGGGVALVARELDVVPARVPLWSVLLSLGSAAAAGLVFGIYPAARASRLDPVEAMRAE</sequence>
<dbReference type="InterPro" id="IPR050250">
    <property type="entry name" value="Macrolide_Exporter_MacB"/>
</dbReference>
<organism evidence="10 11">
    <name type="scientific">Anaeromyxobacter dehalogenans (strain ATCC BAA-258 / DSM 21875 / 2CP-1)</name>
    <dbReference type="NCBI Taxonomy" id="455488"/>
    <lineage>
        <taxon>Bacteria</taxon>
        <taxon>Pseudomonadati</taxon>
        <taxon>Myxococcota</taxon>
        <taxon>Myxococcia</taxon>
        <taxon>Myxococcales</taxon>
        <taxon>Cystobacterineae</taxon>
        <taxon>Anaeromyxobacteraceae</taxon>
        <taxon>Anaeromyxobacter</taxon>
    </lineage>
</organism>
<dbReference type="GO" id="GO:0022857">
    <property type="term" value="F:transmembrane transporter activity"/>
    <property type="evidence" value="ECO:0007669"/>
    <property type="project" value="TreeGrafter"/>
</dbReference>
<gene>
    <name evidence="10" type="ordered locus">A2cp1_0903</name>
</gene>
<keyword evidence="5 7" id="KW-0472">Membrane</keyword>
<keyword evidence="3 7" id="KW-0812">Transmembrane</keyword>
<dbReference type="PANTHER" id="PTHR30572:SF4">
    <property type="entry name" value="ABC TRANSPORTER PERMEASE YTRF"/>
    <property type="match status" value="1"/>
</dbReference>
<feature type="transmembrane region" description="Helical" evidence="7">
    <location>
        <begin position="29"/>
        <end position="48"/>
    </location>
</feature>
<feature type="transmembrane region" description="Helical" evidence="7">
    <location>
        <begin position="338"/>
        <end position="367"/>
    </location>
</feature>
<evidence type="ECO:0000256" key="1">
    <source>
        <dbReference type="ARBA" id="ARBA00004651"/>
    </source>
</evidence>
<evidence type="ECO:0000256" key="2">
    <source>
        <dbReference type="ARBA" id="ARBA00022475"/>
    </source>
</evidence>
<reference evidence="10" key="1">
    <citation type="submission" date="2009-01" db="EMBL/GenBank/DDBJ databases">
        <title>Complete sequence of Anaeromyxobacter dehalogenans 2CP-1.</title>
        <authorList>
            <consortium name="US DOE Joint Genome Institute"/>
            <person name="Lucas S."/>
            <person name="Copeland A."/>
            <person name="Lapidus A."/>
            <person name="Glavina del Rio T."/>
            <person name="Dalin E."/>
            <person name="Tice H."/>
            <person name="Bruce D."/>
            <person name="Goodwin L."/>
            <person name="Pitluck S."/>
            <person name="Saunders E."/>
            <person name="Brettin T."/>
            <person name="Detter J.C."/>
            <person name="Han C."/>
            <person name="Larimer F."/>
            <person name="Land M."/>
            <person name="Hauser L."/>
            <person name="Kyrpides N."/>
            <person name="Ovchinnikova G."/>
            <person name="Beliaev A.S."/>
            <person name="Richardson P."/>
        </authorList>
    </citation>
    <scope>NUCLEOTIDE SEQUENCE</scope>
    <source>
        <strain evidence="10">2CP-1</strain>
    </source>
</reference>
<dbReference type="EMBL" id="CP001359">
    <property type="protein sequence ID" value="ACL64255.1"/>
    <property type="molecule type" value="Genomic_DNA"/>
</dbReference>
<dbReference type="KEGG" id="acp:A2cp1_0903"/>
<dbReference type="HOGENOM" id="CLU_000604_8_0_7"/>
<keyword evidence="11" id="KW-1185">Reference proteome</keyword>
<keyword evidence="4 7" id="KW-1133">Transmembrane helix</keyword>
<dbReference type="Pfam" id="PF02687">
    <property type="entry name" value="FtsX"/>
    <property type="match status" value="1"/>
</dbReference>
<evidence type="ECO:0008006" key="12">
    <source>
        <dbReference type="Google" id="ProtNLM"/>
    </source>
</evidence>
<evidence type="ECO:0000256" key="6">
    <source>
        <dbReference type="ARBA" id="ARBA00038076"/>
    </source>
</evidence>
<feature type="domain" description="ABC3 transporter permease C-terminal" evidence="8">
    <location>
        <begin position="299"/>
        <end position="409"/>
    </location>
</feature>
<name>B8JEC9_ANAD2</name>
<evidence type="ECO:0000313" key="11">
    <source>
        <dbReference type="Proteomes" id="UP000007089"/>
    </source>
</evidence>
<evidence type="ECO:0000259" key="9">
    <source>
        <dbReference type="Pfam" id="PF12704"/>
    </source>
</evidence>
<feature type="transmembrane region" description="Helical" evidence="7">
    <location>
        <begin position="379"/>
        <end position="399"/>
    </location>
</feature>
<dbReference type="Proteomes" id="UP000007089">
    <property type="component" value="Chromosome"/>
</dbReference>
<evidence type="ECO:0000259" key="8">
    <source>
        <dbReference type="Pfam" id="PF02687"/>
    </source>
</evidence>
<dbReference type="Pfam" id="PF12704">
    <property type="entry name" value="MacB_PCD"/>
    <property type="match status" value="1"/>
</dbReference>
<protein>
    <recommendedName>
        <fullName evidence="12">ABC efflux pump, inner membrane subunit</fullName>
    </recommendedName>
</protein>
<keyword evidence="2" id="KW-1003">Cell membrane</keyword>
<evidence type="ECO:0000256" key="4">
    <source>
        <dbReference type="ARBA" id="ARBA00022989"/>
    </source>
</evidence>
<accession>B8JEC9</accession>
<dbReference type="InterPro" id="IPR025857">
    <property type="entry name" value="MacB_PCD"/>
</dbReference>
<feature type="domain" description="MacB-like periplasmic core" evidence="9">
    <location>
        <begin position="28"/>
        <end position="254"/>
    </location>
</feature>
<dbReference type="GO" id="GO:0005886">
    <property type="term" value="C:plasma membrane"/>
    <property type="evidence" value="ECO:0007669"/>
    <property type="project" value="UniProtKB-SubCell"/>
</dbReference>
<evidence type="ECO:0000313" key="10">
    <source>
        <dbReference type="EMBL" id="ACL64255.1"/>
    </source>
</evidence>